<evidence type="ECO:0000256" key="9">
    <source>
        <dbReference type="RuleBase" id="RU004005"/>
    </source>
</evidence>
<dbReference type="GO" id="GO:0003735">
    <property type="term" value="F:structural constituent of ribosome"/>
    <property type="evidence" value="ECO:0007669"/>
    <property type="project" value="InterPro"/>
</dbReference>
<evidence type="ECO:0000313" key="12">
    <source>
        <dbReference type="Proteomes" id="UP001255856"/>
    </source>
</evidence>
<keyword evidence="7 9" id="KW-0687">Ribonucleoprotein</keyword>
<feature type="compositionally biased region" description="Acidic residues" evidence="10">
    <location>
        <begin position="35"/>
        <end position="58"/>
    </location>
</feature>
<dbReference type="NCBIfam" id="TIGR01044">
    <property type="entry name" value="rplV_bact"/>
    <property type="match status" value="1"/>
</dbReference>
<evidence type="ECO:0000256" key="4">
    <source>
        <dbReference type="ARBA" id="ARBA00022730"/>
    </source>
</evidence>
<evidence type="ECO:0000256" key="3">
    <source>
        <dbReference type="ARBA" id="ARBA00022640"/>
    </source>
</evidence>
<dbReference type="InterPro" id="IPR001063">
    <property type="entry name" value="Ribosomal_uL22"/>
</dbReference>
<dbReference type="PANTHER" id="PTHR13501:SF10">
    <property type="entry name" value="LARGE RIBOSOMAL SUBUNIT PROTEIN UL22M"/>
    <property type="match status" value="1"/>
</dbReference>
<dbReference type="GO" id="GO:0019843">
    <property type="term" value="F:rRNA binding"/>
    <property type="evidence" value="ECO:0007669"/>
    <property type="project" value="UniProtKB-KW"/>
</dbReference>
<keyword evidence="4" id="KW-0699">rRNA-binding</keyword>
<dbReference type="Gene3D" id="3.90.470.10">
    <property type="entry name" value="Ribosomal protein L22/L17"/>
    <property type="match status" value="1"/>
</dbReference>
<keyword evidence="5" id="KW-0694">RNA-binding</keyword>
<dbReference type="GO" id="GO:0006412">
    <property type="term" value="P:translation"/>
    <property type="evidence" value="ECO:0007669"/>
    <property type="project" value="InterPro"/>
</dbReference>
<feature type="compositionally biased region" description="Basic and acidic residues" evidence="10">
    <location>
        <begin position="194"/>
        <end position="208"/>
    </location>
</feature>
<proteinExistence type="inferred from homology"/>
<keyword evidence="6 9" id="KW-0689">Ribosomal protein</keyword>
<gene>
    <name evidence="11" type="ORF">QBZ16_001944</name>
</gene>
<evidence type="ECO:0000313" key="11">
    <source>
        <dbReference type="EMBL" id="KAK2079550.1"/>
    </source>
</evidence>
<dbReference type="AlphaFoldDB" id="A0AAD9IMS3"/>
<feature type="region of interest" description="Disordered" evidence="10">
    <location>
        <begin position="1"/>
        <end position="67"/>
    </location>
</feature>
<dbReference type="EMBL" id="JASFZW010000002">
    <property type="protein sequence ID" value="KAK2079550.1"/>
    <property type="molecule type" value="Genomic_DNA"/>
</dbReference>
<evidence type="ECO:0000256" key="8">
    <source>
        <dbReference type="ARBA" id="ARBA00035285"/>
    </source>
</evidence>
<dbReference type="CDD" id="cd00336">
    <property type="entry name" value="Ribosomal_L22"/>
    <property type="match status" value="1"/>
</dbReference>
<dbReference type="Proteomes" id="UP001255856">
    <property type="component" value="Unassembled WGS sequence"/>
</dbReference>
<comment type="subcellular location">
    <subcellularLocation>
        <location evidence="1">Plastid</location>
    </subcellularLocation>
</comment>
<dbReference type="GO" id="GO:0009536">
    <property type="term" value="C:plastid"/>
    <property type="evidence" value="ECO:0007669"/>
    <property type="project" value="UniProtKB-SubCell"/>
</dbReference>
<evidence type="ECO:0000256" key="6">
    <source>
        <dbReference type="ARBA" id="ARBA00022980"/>
    </source>
</evidence>
<reference evidence="11" key="1">
    <citation type="submission" date="2021-01" db="EMBL/GenBank/DDBJ databases">
        <authorList>
            <person name="Eckstrom K.M.E."/>
        </authorList>
    </citation>
    <scope>NUCLEOTIDE SEQUENCE</scope>
    <source>
        <strain evidence="11">UVCC 0001</strain>
    </source>
</reference>
<dbReference type="InterPro" id="IPR036394">
    <property type="entry name" value="Ribosomal_uL22_sf"/>
</dbReference>
<dbReference type="HAMAP" id="MF_01331_B">
    <property type="entry name" value="Ribosomal_uL22_B"/>
    <property type="match status" value="1"/>
</dbReference>
<keyword evidence="12" id="KW-1185">Reference proteome</keyword>
<dbReference type="PANTHER" id="PTHR13501">
    <property type="entry name" value="CHLOROPLAST 50S RIBOSOMAL PROTEIN L22-RELATED"/>
    <property type="match status" value="1"/>
</dbReference>
<comment type="caution">
    <text evidence="11">The sequence shown here is derived from an EMBL/GenBank/DDBJ whole genome shotgun (WGS) entry which is preliminary data.</text>
</comment>
<comment type="similarity">
    <text evidence="2 9">Belongs to the universal ribosomal protein uL22 family.</text>
</comment>
<protein>
    <recommendedName>
        <fullName evidence="8">Large ribosomal subunit protein uL22c</fullName>
    </recommendedName>
</protein>
<organism evidence="11 12">
    <name type="scientific">Prototheca wickerhamii</name>
    <dbReference type="NCBI Taxonomy" id="3111"/>
    <lineage>
        <taxon>Eukaryota</taxon>
        <taxon>Viridiplantae</taxon>
        <taxon>Chlorophyta</taxon>
        <taxon>core chlorophytes</taxon>
        <taxon>Trebouxiophyceae</taxon>
        <taxon>Chlorellales</taxon>
        <taxon>Chlorellaceae</taxon>
        <taxon>Prototheca</taxon>
    </lineage>
</organism>
<evidence type="ECO:0000256" key="1">
    <source>
        <dbReference type="ARBA" id="ARBA00004474"/>
    </source>
</evidence>
<feature type="region of interest" description="Disordered" evidence="10">
    <location>
        <begin position="186"/>
        <end position="208"/>
    </location>
</feature>
<dbReference type="InterPro" id="IPR018260">
    <property type="entry name" value="Ribosomal_uL22_CS"/>
</dbReference>
<sequence length="208" mass="23202">MRLQALEVSSDESAVPSQEPADVDESAVVLQRLEDDSDSEEDTVNEDEEQVVDVEGEAVPDQGPRPPAGGHAILRFHRGSPYKVARVLNVIRGRPYEEALIMLEYMPYRACEPILATLLSAAANAAHNNGADKLRLYVCEAFATPGPVLKRAFPRARGRSDVLRKPSFHLTIRVREMDEAFARTQRLKSKGARRREGMRRAAARREGR</sequence>
<name>A0AAD9IMS3_PROWI</name>
<dbReference type="SUPFAM" id="SSF54843">
    <property type="entry name" value="Ribosomal protein L22"/>
    <property type="match status" value="1"/>
</dbReference>
<keyword evidence="3" id="KW-0934">Plastid</keyword>
<evidence type="ECO:0000256" key="2">
    <source>
        <dbReference type="ARBA" id="ARBA00009451"/>
    </source>
</evidence>
<evidence type="ECO:0000256" key="5">
    <source>
        <dbReference type="ARBA" id="ARBA00022884"/>
    </source>
</evidence>
<dbReference type="InterPro" id="IPR047867">
    <property type="entry name" value="Ribosomal_uL22_bac/org-type"/>
</dbReference>
<evidence type="ECO:0000256" key="10">
    <source>
        <dbReference type="SAM" id="MobiDB-lite"/>
    </source>
</evidence>
<evidence type="ECO:0000256" key="7">
    <source>
        <dbReference type="ARBA" id="ARBA00023274"/>
    </source>
</evidence>
<dbReference type="InterPro" id="IPR005727">
    <property type="entry name" value="Ribosomal_uL22_bac/chlpt-type"/>
</dbReference>
<dbReference type="Pfam" id="PF00237">
    <property type="entry name" value="Ribosomal_L22"/>
    <property type="match status" value="1"/>
</dbReference>
<dbReference type="GO" id="GO:0015934">
    <property type="term" value="C:large ribosomal subunit"/>
    <property type="evidence" value="ECO:0007669"/>
    <property type="project" value="InterPro"/>
</dbReference>
<accession>A0AAD9IMS3</accession>
<dbReference type="PROSITE" id="PS00464">
    <property type="entry name" value="RIBOSOMAL_L22"/>
    <property type="match status" value="1"/>
</dbReference>